<reference evidence="1" key="1">
    <citation type="submission" date="2018-02" db="EMBL/GenBank/DDBJ databases">
        <title>Rhizophora mucronata_Transcriptome.</title>
        <authorList>
            <person name="Meera S.P."/>
            <person name="Sreeshan A."/>
            <person name="Augustine A."/>
        </authorList>
    </citation>
    <scope>NUCLEOTIDE SEQUENCE</scope>
    <source>
        <tissue evidence="1">Leaf</tissue>
    </source>
</reference>
<evidence type="ECO:0000313" key="1">
    <source>
        <dbReference type="EMBL" id="MBX68176.1"/>
    </source>
</evidence>
<dbReference type="AlphaFoldDB" id="A0A2P2QMH5"/>
<accession>A0A2P2QMH5</accession>
<proteinExistence type="predicted"/>
<protein>
    <submittedName>
        <fullName evidence="1">Uncharacterized protein</fullName>
    </submittedName>
</protein>
<sequence length="22" mass="2634">MALLCDQLQWITPHLNGWHYGH</sequence>
<organism evidence="1">
    <name type="scientific">Rhizophora mucronata</name>
    <name type="common">Asiatic mangrove</name>
    <dbReference type="NCBI Taxonomy" id="61149"/>
    <lineage>
        <taxon>Eukaryota</taxon>
        <taxon>Viridiplantae</taxon>
        <taxon>Streptophyta</taxon>
        <taxon>Embryophyta</taxon>
        <taxon>Tracheophyta</taxon>
        <taxon>Spermatophyta</taxon>
        <taxon>Magnoliopsida</taxon>
        <taxon>eudicotyledons</taxon>
        <taxon>Gunneridae</taxon>
        <taxon>Pentapetalae</taxon>
        <taxon>rosids</taxon>
        <taxon>fabids</taxon>
        <taxon>Malpighiales</taxon>
        <taxon>Rhizophoraceae</taxon>
        <taxon>Rhizophora</taxon>
    </lineage>
</organism>
<dbReference type="EMBL" id="GGEC01087692">
    <property type="protein sequence ID" value="MBX68176.1"/>
    <property type="molecule type" value="Transcribed_RNA"/>
</dbReference>
<name>A0A2P2QMH5_RHIMU</name>